<sequence>MQMSEPESVKHEQPPSVEEHLRIQRNWNHYHHEATNPLWSRDLDNHCNRLKKIQIIINTCLRKILKIRWPEKISNEELLRRTKQQLAEEDALQRHLR</sequence>
<comment type="caution">
    <text evidence="1">The sequence shown here is derived from an EMBL/GenBank/DDBJ whole genome shotgun (WGS) entry which is preliminary data.</text>
</comment>
<dbReference type="EMBL" id="JAIWYP010000014">
    <property type="protein sequence ID" value="KAH3710534.1"/>
    <property type="molecule type" value="Genomic_DNA"/>
</dbReference>
<protein>
    <submittedName>
        <fullName evidence="1">Uncharacterized protein</fullName>
    </submittedName>
</protein>
<organism evidence="1 2">
    <name type="scientific">Dreissena polymorpha</name>
    <name type="common">Zebra mussel</name>
    <name type="synonym">Mytilus polymorpha</name>
    <dbReference type="NCBI Taxonomy" id="45954"/>
    <lineage>
        <taxon>Eukaryota</taxon>
        <taxon>Metazoa</taxon>
        <taxon>Spiralia</taxon>
        <taxon>Lophotrochozoa</taxon>
        <taxon>Mollusca</taxon>
        <taxon>Bivalvia</taxon>
        <taxon>Autobranchia</taxon>
        <taxon>Heteroconchia</taxon>
        <taxon>Euheterodonta</taxon>
        <taxon>Imparidentia</taxon>
        <taxon>Neoheterodontei</taxon>
        <taxon>Myida</taxon>
        <taxon>Dreissenoidea</taxon>
        <taxon>Dreissenidae</taxon>
        <taxon>Dreissena</taxon>
    </lineage>
</organism>
<dbReference type="AlphaFoldDB" id="A0A9D3Z5E6"/>
<evidence type="ECO:0000313" key="1">
    <source>
        <dbReference type="EMBL" id="KAH3710534.1"/>
    </source>
</evidence>
<evidence type="ECO:0000313" key="2">
    <source>
        <dbReference type="Proteomes" id="UP000828390"/>
    </source>
</evidence>
<gene>
    <name evidence="1" type="ORF">DPMN_070018</name>
</gene>
<accession>A0A9D3Z5E6</accession>
<name>A0A9D3Z5E6_DREPO</name>
<reference evidence="1" key="1">
    <citation type="journal article" date="2019" name="bioRxiv">
        <title>The Genome of the Zebra Mussel, Dreissena polymorpha: A Resource for Invasive Species Research.</title>
        <authorList>
            <person name="McCartney M.A."/>
            <person name="Auch B."/>
            <person name="Kono T."/>
            <person name="Mallez S."/>
            <person name="Zhang Y."/>
            <person name="Obille A."/>
            <person name="Becker A."/>
            <person name="Abrahante J.E."/>
            <person name="Garbe J."/>
            <person name="Badalamenti J.P."/>
            <person name="Herman A."/>
            <person name="Mangelson H."/>
            <person name="Liachko I."/>
            <person name="Sullivan S."/>
            <person name="Sone E.D."/>
            <person name="Koren S."/>
            <person name="Silverstein K.A.T."/>
            <person name="Beckman K.B."/>
            <person name="Gohl D.M."/>
        </authorList>
    </citation>
    <scope>NUCLEOTIDE SEQUENCE</scope>
    <source>
        <strain evidence="1">Duluth1</strain>
        <tissue evidence="1">Whole animal</tissue>
    </source>
</reference>
<keyword evidence="2" id="KW-1185">Reference proteome</keyword>
<dbReference type="Proteomes" id="UP000828390">
    <property type="component" value="Unassembled WGS sequence"/>
</dbReference>
<reference evidence="1" key="2">
    <citation type="submission" date="2020-11" db="EMBL/GenBank/DDBJ databases">
        <authorList>
            <person name="McCartney M.A."/>
            <person name="Auch B."/>
            <person name="Kono T."/>
            <person name="Mallez S."/>
            <person name="Becker A."/>
            <person name="Gohl D.M."/>
            <person name="Silverstein K.A.T."/>
            <person name="Koren S."/>
            <person name="Bechman K.B."/>
            <person name="Herman A."/>
            <person name="Abrahante J.E."/>
            <person name="Garbe J."/>
        </authorList>
    </citation>
    <scope>NUCLEOTIDE SEQUENCE</scope>
    <source>
        <strain evidence="1">Duluth1</strain>
        <tissue evidence="1">Whole animal</tissue>
    </source>
</reference>
<proteinExistence type="predicted"/>